<dbReference type="GO" id="GO:0004594">
    <property type="term" value="F:pantothenate kinase activity"/>
    <property type="evidence" value="ECO:0007669"/>
    <property type="project" value="UniProtKB-EC"/>
</dbReference>
<evidence type="ECO:0000256" key="4">
    <source>
        <dbReference type="ARBA" id="ARBA00022679"/>
    </source>
</evidence>
<accession>A0A3B0XBG2</accession>
<feature type="non-terminal residue" evidence="10">
    <location>
        <position position="69"/>
    </location>
</feature>
<reference evidence="10" key="1">
    <citation type="submission" date="2018-06" db="EMBL/GenBank/DDBJ databases">
        <authorList>
            <person name="Zhirakovskaya E."/>
        </authorList>
    </citation>
    <scope>NUCLEOTIDE SEQUENCE</scope>
</reference>
<keyword evidence="6 10" id="KW-0418">Kinase</keyword>
<comment type="subcellular location">
    <subcellularLocation>
        <location evidence="2">Cytoplasm</location>
    </subcellularLocation>
</comment>
<gene>
    <name evidence="10" type="ORF">MNBD_GAMMA08-1785</name>
</gene>
<evidence type="ECO:0000256" key="1">
    <source>
        <dbReference type="ARBA" id="ARBA00001958"/>
    </source>
</evidence>
<dbReference type="GO" id="GO:0005737">
    <property type="term" value="C:cytoplasm"/>
    <property type="evidence" value="ECO:0007669"/>
    <property type="project" value="UniProtKB-SubCell"/>
</dbReference>
<dbReference type="InterPro" id="IPR043129">
    <property type="entry name" value="ATPase_NBD"/>
</dbReference>
<dbReference type="EC" id="2.7.1.33" evidence="10"/>
<sequence length="69" mass="7547">MLAIDIGNSRIKWAVFAGDKIQRSGVFEYDVVHLESAINNTNLPAEMQTEAQAIAVSCVANADIKNRVK</sequence>
<keyword evidence="8" id="KW-0630">Potassium</keyword>
<name>A0A3B0XBG2_9ZZZZ</name>
<evidence type="ECO:0000256" key="6">
    <source>
        <dbReference type="ARBA" id="ARBA00022777"/>
    </source>
</evidence>
<evidence type="ECO:0000256" key="9">
    <source>
        <dbReference type="ARBA" id="ARBA00022993"/>
    </source>
</evidence>
<organism evidence="10">
    <name type="scientific">hydrothermal vent metagenome</name>
    <dbReference type="NCBI Taxonomy" id="652676"/>
    <lineage>
        <taxon>unclassified sequences</taxon>
        <taxon>metagenomes</taxon>
        <taxon>ecological metagenomes</taxon>
    </lineage>
</organism>
<dbReference type="GO" id="GO:0005524">
    <property type="term" value="F:ATP binding"/>
    <property type="evidence" value="ECO:0007669"/>
    <property type="project" value="UniProtKB-KW"/>
</dbReference>
<dbReference type="InterPro" id="IPR004619">
    <property type="entry name" value="Type_III_PanK"/>
</dbReference>
<dbReference type="AlphaFoldDB" id="A0A3B0XBG2"/>
<protein>
    <submittedName>
        <fullName evidence="10">Pantothenate kinase type III, CoaX-like</fullName>
        <ecNumber evidence="10">2.7.1.33</ecNumber>
    </submittedName>
</protein>
<keyword evidence="9" id="KW-0173">Coenzyme A biosynthesis</keyword>
<comment type="cofactor">
    <cofactor evidence="1">
        <name>K(+)</name>
        <dbReference type="ChEBI" id="CHEBI:29103"/>
    </cofactor>
</comment>
<keyword evidence="5" id="KW-0547">Nucleotide-binding</keyword>
<evidence type="ECO:0000256" key="3">
    <source>
        <dbReference type="ARBA" id="ARBA00022490"/>
    </source>
</evidence>
<keyword evidence="7" id="KW-0067">ATP-binding</keyword>
<evidence type="ECO:0000256" key="8">
    <source>
        <dbReference type="ARBA" id="ARBA00022958"/>
    </source>
</evidence>
<evidence type="ECO:0000256" key="2">
    <source>
        <dbReference type="ARBA" id="ARBA00004496"/>
    </source>
</evidence>
<dbReference type="Gene3D" id="3.30.420.40">
    <property type="match status" value="1"/>
</dbReference>
<evidence type="ECO:0000313" key="10">
    <source>
        <dbReference type="EMBL" id="VAW65618.1"/>
    </source>
</evidence>
<dbReference type="GO" id="GO:0015937">
    <property type="term" value="P:coenzyme A biosynthetic process"/>
    <property type="evidence" value="ECO:0007669"/>
    <property type="project" value="UniProtKB-KW"/>
</dbReference>
<evidence type="ECO:0000256" key="7">
    <source>
        <dbReference type="ARBA" id="ARBA00022840"/>
    </source>
</evidence>
<dbReference type="EMBL" id="UOFH01000322">
    <property type="protein sequence ID" value="VAW65618.1"/>
    <property type="molecule type" value="Genomic_DNA"/>
</dbReference>
<dbReference type="Pfam" id="PF03309">
    <property type="entry name" value="Pan_kinase"/>
    <property type="match status" value="1"/>
</dbReference>
<keyword evidence="3" id="KW-0963">Cytoplasm</keyword>
<dbReference type="SUPFAM" id="SSF53067">
    <property type="entry name" value="Actin-like ATPase domain"/>
    <property type="match status" value="1"/>
</dbReference>
<evidence type="ECO:0000256" key="5">
    <source>
        <dbReference type="ARBA" id="ARBA00022741"/>
    </source>
</evidence>
<proteinExistence type="predicted"/>
<keyword evidence="4 10" id="KW-0808">Transferase</keyword>